<name>A0AAV4NZC2_CAEEX</name>
<sequence length="246" mass="27668">MANQSLYSTELCLKHSLRHPNRAQSIKRAHYLLSSNFYANANLISNCTPRYFPLQRGLSSIEIQIHFEQPRLLLACFNINTTERTEIKAALKTSGRCLRNWRGVGLNECTLSGLIIVFLDSIDTELKLGSGVRNMAGNGSEPLSPLSNPNDKSFCVRTVPTQIILKICTNELHLRSLAYETIDILYAEMIGFVDTLMTLAWKIILILEQGSTVTCLLSIPQWEDLKLLLLVRVRPFILLFLGSSVT</sequence>
<keyword evidence="2" id="KW-1185">Reference proteome</keyword>
<evidence type="ECO:0000313" key="2">
    <source>
        <dbReference type="Proteomes" id="UP001054945"/>
    </source>
</evidence>
<dbReference type="AlphaFoldDB" id="A0AAV4NZC2"/>
<comment type="caution">
    <text evidence="1">The sequence shown here is derived from an EMBL/GenBank/DDBJ whole genome shotgun (WGS) entry which is preliminary data.</text>
</comment>
<dbReference type="EMBL" id="BPLR01021492">
    <property type="protein sequence ID" value="GIX90307.1"/>
    <property type="molecule type" value="Genomic_DNA"/>
</dbReference>
<organism evidence="1 2">
    <name type="scientific">Caerostris extrusa</name>
    <name type="common">Bark spider</name>
    <name type="synonym">Caerostris bankana</name>
    <dbReference type="NCBI Taxonomy" id="172846"/>
    <lineage>
        <taxon>Eukaryota</taxon>
        <taxon>Metazoa</taxon>
        <taxon>Ecdysozoa</taxon>
        <taxon>Arthropoda</taxon>
        <taxon>Chelicerata</taxon>
        <taxon>Arachnida</taxon>
        <taxon>Araneae</taxon>
        <taxon>Araneomorphae</taxon>
        <taxon>Entelegynae</taxon>
        <taxon>Araneoidea</taxon>
        <taxon>Araneidae</taxon>
        <taxon>Caerostris</taxon>
    </lineage>
</organism>
<protein>
    <submittedName>
        <fullName evidence="1">Uncharacterized protein</fullName>
    </submittedName>
</protein>
<reference evidence="1 2" key="1">
    <citation type="submission" date="2021-06" db="EMBL/GenBank/DDBJ databases">
        <title>Caerostris extrusa draft genome.</title>
        <authorList>
            <person name="Kono N."/>
            <person name="Arakawa K."/>
        </authorList>
    </citation>
    <scope>NUCLEOTIDE SEQUENCE [LARGE SCALE GENOMIC DNA]</scope>
</reference>
<dbReference type="Proteomes" id="UP001054945">
    <property type="component" value="Unassembled WGS sequence"/>
</dbReference>
<proteinExistence type="predicted"/>
<evidence type="ECO:0000313" key="1">
    <source>
        <dbReference type="EMBL" id="GIX90307.1"/>
    </source>
</evidence>
<accession>A0AAV4NZC2</accession>
<gene>
    <name evidence="1" type="ORF">CEXT_750801</name>
</gene>